<dbReference type="GO" id="GO:0090486">
    <property type="term" value="F:small RNA 2'-O-methyltransferase activity"/>
    <property type="evidence" value="ECO:0007669"/>
    <property type="project" value="UniProtKB-EC"/>
</dbReference>
<evidence type="ECO:0000256" key="15">
    <source>
        <dbReference type="ARBA" id="ARBA00053983"/>
    </source>
</evidence>
<proteinExistence type="inferred from homology"/>
<dbReference type="OMA" id="RICDNIE"/>
<dbReference type="GO" id="GO:0030422">
    <property type="term" value="P:siRNA processing"/>
    <property type="evidence" value="ECO:0007669"/>
    <property type="project" value="TreeGrafter"/>
</dbReference>
<evidence type="ECO:0000256" key="5">
    <source>
        <dbReference type="ARBA" id="ARBA00022679"/>
    </source>
</evidence>
<accession>A0A673TV79</accession>
<dbReference type="CTD" id="113802"/>
<comment type="function">
    <text evidence="15">Methyltransferase that adds a 2'-O-methyl group at the 3'-end of piRNAs, a class of 24 to 30 nucleotide RNAs that are generated by a Dicer-independent mechanism and are primarily derived from transposons and other repeated sequence elements. This probably protects the 3'-end of piRNAs from uridylation activity and subsequent degradation. Stabilization of piRNAs is essential for gametogenesis.</text>
</comment>
<evidence type="ECO:0000313" key="17">
    <source>
        <dbReference type="Proteomes" id="UP000472268"/>
    </source>
</evidence>
<name>A0A673TV79_SURSU</name>
<gene>
    <name evidence="16" type="primary">HENMT1</name>
</gene>
<dbReference type="PANTHER" id="PTHR21404:SF3">
    <property type="entry name" value="SMALL RNA 2'-O-METHYLTRANSFERASE"/>
    <property type="match status" value="1"/>
</dbReference>
<comment type="catalytic activity">
    <reaction evidence="14">
        <text>small RNA 3'-end nucleotide + S-adenosyl-L-methionine = small RNA 3'-end 2'-O-methylnucleotide + S-adenosyl-L-homocysteine + H(+)</text>
        <dbReference type="Rhea" id="RHEA:37887"/>
        <dbReference type="Rhea" id="RHEA-COMP:10415"/>
        <dbReference type="Rhea" id="RHEA-COMP:10416"/>
        <dbReference type="ChEBI" id="CHEBI:15378"/>
        <dbReference type="ChEBI" id="CHEBI:57856"/>
        <dbReference type="ChEBI" id="CHEBI:59789"/>
        <dbReference type="ChEBI" id="CHEBI:74896"/>
        <dbReference type="ChEBI" id="CHEBI:74898"/>
        <dbReference type="EC" id="2.1.1.386"/>
    </reaction>
</comment>
<evidence type="ECO:0000256" key="6">
    <source>
        <dbReference type="ARBA" id="ARBA00022691"/>
    </source>
</evidence>
<keyword evidence="7" id="KW-0479">Metal-binding</keyword>
<reference evidence="16" key="2">
    <citation type="submission" date="2025-08" db="UniProtKB">
        <authorList>
            <consortium name="Ensembl"/>
        </authorList>
    </citation>
    <scope>IDENTIFICATION</scope>
</reference>
<evidence type="ECO:0000256" key="4">
    <source>
        <dbReference type="ARBA" id="ARBA00022603"/>
    </source>
</evidence>
<keyword evidence="9" id="KW-0694">RNA-binding</keyword>
<dbReference type="EC" id="2.1.1.386" evidence="13"/>
<dbReference type="GO" id="GO:0034587">
    <property type="term" value="P:piRNA processing"/>
    <property type="evidence" value="ECO:0007669"/>
    <property type="project" value="TreeGrafter"/>
</dbReference>
<dbReference type="InterPro" id="IPR026610">
    <property type="entry name" value="Hen1"/>
</dbReference>
<evidence type="ECO:0000256" key="3">
    <source>
        <dbReference type="ARBA" id="ARBA00021330"/>
    </source>
</evidence>
<evidence type="ECO:0000256" key="9">
    <source>
        <dbReference type="ARBA" id="ARBA00022884"/>
    </source>
</evidence>
<evidence type="ECO:0000256" key="11">
    <source>
        <dbReference type="ARBA" id="ARBA00023158"/>
    </source>
</evidence>
<protein>
    <recommendedName>
        <fullName evidence="3">Small RNA 2'-O-methyltransferase</fullName>
        <ecNumber evidence="13">2.1.1.386</ecNumber>
    </recommendedName>
    <alternativeName>
        <fullName evidence="12">HEN1 methyltransferase homolog 1</fullName>
    </alternativeName>
</protein>
<dbReference type="GO" id="GO:0005737">
    <property type="term" value="C:cytoplasm"/>
    <property type="evidence" value="ECO:0007669"/>
    <property type="project" value="TreeGrafter"/>
</dbReference>
<dbReference type="PANTHER" id="PTHR21404">
    <property type="entry name" value="HEN1"/>
    <property type="match status" value="1"/>
</dbReference>
<organism evidence="16 17">
    <name type="scientific">Suricata suricatta</name>
    <name type="common">Meerkat</name>
    <dbReference type="NCBI Taxonomy" id="37032"/>
    <lineage>
        <taxon>Eukaryota</taxon>
        <taxon>Metazoa</taxon>
        <taxon>Chordata</taxon>
        <taxon>Craniata</taxon>
        <taxon>Vertebrata</taxon>
        <taxon>Euteleostomi</taxon>
        <taxon>Mammalia</taxon>
        <taxon>Eutheria</taxon>
        <taxon>Laurasiatheria</taxon>
        <taxon>Carnivora</taxon>
        <taxon>Feliformia</taxon>
        <taxon>Herpestidae</taxon>
        <taxon>Suricata</taxon>
    </lineage>
</organism>
<evidence type="ECO:0000313" key="16">
    <source>
        <dbReference type="Ensembl" id="ENSSSUP00005013325.1"/>
    </source>
</evidence>
<evidence type="ECO:0000256" key="10">
    <source>
        <dbReference type="ARBA" id="ARBA00022990"/>
    </source>
</evidence>
<keyword evidence="6" id="KW-0949">S-adenosyl-L-methionine</keyword>
<evidence type="ECO:0000256" key="13">
    <source>
        <dbReference type="ARBA" id="ARBA00035025"/>
    </source>
</evidence>
<dbReference type="Ensembl" id="ENSSSUT00005015221.1">
    <property type="protein sequence ID" value="ENSSSUP00005013325.1"/>
    <property type="gene ID" value="ENSSSUG00005008561.1"/>
</dbReference>
<dbReference type="GeneID" id="115298746"/>
<dbReference type="SUPFAM" id="SSF53335">
    <property type="entry name" value="S-adenosyl-L-methionine-dependent methyltransferases"/>
    <property type="match status" value="1"/>
</dbReference>
<sequence length="401" mass="46278">MENSMEEFQECTAPCKNAIEFRPPLYKQRYFFVKEIVNQYKPKKVADLGCGSATLLCFLKHHSCVQELVGVDLLMDSLLVWNRDRLSPLVADHIDPRDLDLRIVLYRGSAVEEDSRLLGFDLITCIELIEHLDSEDLAKFPEVVFGYFSPTLVVISTPNADYNPLFPDYNPLSPGSTFRRNPDHKFEWSREQFQHWALNVAKRYKYSVEFTGVGAPPPWANKDVGYCTQIGVFKKKQPGCRSCILVKPDARVSERGERPYEVVFKASFPSLQQKRRLLWVLCAEVLKEARAIRENYVWIQKKKKSYEHLSGEDTSLVRRPGLFLTDAQVAQIERSPKPYSVGKRFYVPLKRLIGYPKVRRLVDDVSMLRTLLAEAIPSQLNRAHTSVLIDLDPSDPYDDRW</sequence>
<keyword evidence="5" id="KW-0808">Transferase</keyword>
<dbReference type="GO" id="GO:0003723">
    <property type="term" value="F:RNA binding"/>
    <property type="evidence" value="ECO:0007669"/>
    <property type="project" value="UniProtKB-KW"/>
</dbReference>
<dbReference type="RefSeq" id="XP_029803683.1">
    <property type="nucleotide sequence ID" value="XM_029947823.1"/>
</dbReference>
<keyword evidence="4" id="KW-0489">Methyltransferase</keyword>
<reference evidence="16 17" key="1">
    <citation type="submission" date="2019-05" db="EMBL/GenBank/DDBJ databases">
        <title>A Chromosome-scale Meerkat (S. suricatta) Genome Assembly.</title>
        <authorList>
            <person name="Dudchenko O."/>
            <person name="Lieberman Aiden E."/>
            <person name="Tung J."/>
            <person name="Barreiro L.B."/>
            <person name="Clutton-Brock T.H."/>
        </authorList>
    </citation>
    <scope>NUCLEOTIDE SEQUENCE [LARGE SCALE GENOMIC DNA]</scope>
</reference>
<evidence type="ECO:0000256" key="12">
    <source>
        <dbReference type="ARBA" id="ARBA00029981"/>
    </source>
</evidence>
<dbReference type="AlphaFoldDB" id="A0A673TV79"/>
<evidence type="ECO:0000256" key="7">
    <source>
        <dbReference type="ARBA" id="ARBA00022723"/>
    </source>
</evidence>
<evidence type="ECO:0000256" key="1">
    <source>
        <dbReference type="ARBA" id="ARBA00001946"/>
    </source>
</evidence>
<evidence type="ECO:0000256" key="2">
    <source>
        <dbReference type="ARBA" id="ARBA00009026"/>
    </source>
</evidence>
<dbReference type="Proteomes" id="UP000472268">
    <property type="component" value="Chromosome 8"/>
</dbReference>
<dbReference type="GO" id="GO:0046872">
    <property type="term" value="F:metal ion binding"/>
    <property type="evidence" value="ECO:0007669"/>
    <property type="project" value="UniProtKB-KW"/>
</dbReference>
<evidence type="ECO:0000256" key="14">
    <source>
        <dbReference type="ARBA" id="ARBA00048418"/>
    </source>
</evidence>
<dbReference type="OrthoDB" id="2154311at2759"/>
<dbReference type="GO" id="GO:0005634">
    <property type="term" value="C:nucleus"/>
    <property type="evidence" value="ECO:0007669"/>
    <property type="project" value="TreeGrafter"/>
</dbReference>
<keyword evidence="11" id="KW-0943">RNA-mediated gene silencing</keyword>
<evidence type="ECO:0000256" key="8">
    <source>
        <dbReference type="ARBA" id="ARBA00022842"/>
    </source>
</evidence>
<keyword evidence="17" id="KW-1185">Reference proteome</keyword>
<comment type="similarity">
    <text evidence="2">Belongs to the methyltransferase superfamily. HEN1 family.</text>
</comment>
<keyword evidence="8" id="KW-0460">Magnesium</keyword>
<reference evidence="16" key="3">
    <citation type="submission" date="2025-09" db="UniProtKB">
        <authorList>
            <consortium name="Ensembl"/>
        </authorList>
    </citation>
    <scope>IDENTIFICATION</scope>
</reference>
<comment type="cofactor">
    <cofactor evidence="1">
        <name>Mg(2+)</name>
        <dbReference type="ChEBI" id="CHEBI:18420"/>
    </cofactor>
</comment>
<dbReference type="GO" id="GO:0001510">
    <property type="term" value="P:RNA methylation"/>
    <property type="evidence" value="ECO:0007669"/>
    <property type="project" value="InterPro"/>
</dbReference>
<keyword evidence="10" id="KW-0007">Acetylation</keyword>
<dbReference type="FunFam" id="3.40.50.150:FF:000124">
    <property type="entry name" value="HEN methyltransferase 1"/>
    <property type="match status" value="1"/>
</dbReference>
<dbReference type="InterPro" id="IPR029063">
    <property type="entry name" value="SAM-dependent_MTases_sf"/>
</dbReference>
<dbReference type="Gene3D" id="3.40.50.150">
    <property type="entry name" value="Vaccinia Virus protein VP39"/>
    <property type="match status" value="1"/>
</dbReference>